<feature type="modified residue" description="N6-(pyridoxal phosphate)lysine" evidence="9">
    <location>
        <position position="675"/>
    </location>
</feature>
<name>A0A1F7WZ66_9BACT</name>
<evidence type="ECO:0000256" key="6">
    <source>
        <dbReference type="ARBA" id="ARBA00022898"/>
    </source>
</evidence>
<dbReference type="PANTHER" id="PTHR11468:SF3">
    <property type="entry name" value="GLYCOGEN PHOSPHORYLASE, LIVER FORM"/>
    <property type="match status" value="1"/>
</dbReference>
<evidence type="ECO:0000256" key="3">
    <source>
        <dbReference type="ARBA" id="ARBA00006047"/>
    </source>
</evidence>
<gene>
    <name evidence="11" type="ORF">A2008_09180</name>
</gene>
<dbReference type="PANTHER" id="PTHR11468">
    <property type="entry name" value="GLYCOGEN PHOSPHORYLASE"/>
    <property type="match status" value="1"/>
</dbReference>
<dbReference type="InterPro" id="IPR035090">
    <property type="entry name" value="Pyridoxal_P_attach_site"/>
</dbReference>
<comment type="function">
    <text evidence="8">Phosphorylase is an important allosteric enzyme in carbohydrate metabolism. Enzymes from different sources differ in their regulatory mechanisms and in their natural substrates. However, all known phosphorylases share catalytic and structural properties.</text>
</comment>
<dbReference type="GO" id="GO:0030170">
    <property type="term" value="F:pyridoxal phosphate binding"/>
    <property type="evidence" value="ECO:0007669"/>
    <property type="project" value="InterPro"/>
</dbReference>
<evidence type="ECO:0000313" key="11">
    <source>
        <dbReference type="EMBL" id="OGM08096.1"/>
    </source>
</evidence>
<dbReference type="Gene3D" id="3.40.50.2000">
    <property type="entry name" value="Glycogen Phosphorylase B"/>
    <property type="match status" value="2"/>
</dbReference>
<comment type="function">
    <text evidence="10">Allosteric enzyme that catalyzes the rate-limiting step in glycogen catabolism, the phosphorolytic cleavage of glycogen to produce glucose-1-phosphate, and plays a central role in maintaining cellular and organismal glucose homeostasis.</text>
</comment>
<evidence type="ECO:0000256" key="1">
    <source>
        <dbReference type="ARBA" id="ARBA00001275"/>
    </source>
</evidence>
<dbReference type="SUPFAM" id="SSF53756">
    <property type="entry name" value="UDP-Glycosyltransferase/glycogen phosphorylase"/>
    <property type="match status" value="1"/>
</dbReference>
<reference evidence="11 12" key="1">
    <citation type="journal article" date="2016" name="Nat. Commun.">
        <title>Thousands of microbial genomes shed light on interconnected biogeochemical processes in an aquifer system.</title>
        <authorList>
            <person name="Anantharaman K."/>
            <person name="Brown C.T."/>
            <person name="Hug L.A."/>
            <person name="Sharon I."/>
            <person name="Castelle C.J."/>
            <person name="Probst A.J."/>
            <person name="Thomas B.C."/>
            <person name="Singh A."/>
            <person name="Wilkins M.J."/>
            <person name="Karaoz U."/>
            <person name="Brodie E.L."/>
            <person name="Williams K.H."/>
            <person name="Hubbard S.S."/>
            <person name="Banfield J.F."/>
        </authorList>
    </citation>
    <scope>NUCLEOTIDE SEQUENCE [LARGE SCALE GENOMIC DNA]</scope>
</reference>
<evidence type="ECO:0000256" key="5">
    <source>
        <dbReference type="ARBA" id="ARBA00022679"/>
    </source>
</evidence>
<evidence type="ECO:0000256" key="4">
    <source>
        <dbReference type="ARBA" id="ARBA00022676"/>
    </source>
</evidence>
<dbReference type="PROSITE" id="PS00102">
    <property type="entry name" value="PHOSPHORYLASE"/>
    <property type="match status" value="1"/>
</dbReference>
<dbReference type="EC" id="2.4.1.1" evidence="10"/>
<evidence type="ECO:0000256" key="10">
    <source>
        <dbReference type="RuleBase" id="RU000587"/>
    </source>
</evidence>
<dbReference type="STRING" id="1817813.A2008_09180"/>
<comment type="catalytic activity">
    <reaction evidence="1 10">
        <text>[(1-&gt;4)-alpha-D-glucosyl](n) + phosphate = [(1-&gt;4)-alpha-D-glucosyl](n-1) + alpha-D-glucose 1-phosphate</text>
        <dbReference type="Rhea" id="RHEA:41732"/>
        <dbReference type="Rhea" id="RHEA-COMP:9584"/>
        <dbReference type="Rhea" id="RHEA-COMP:9586"/>
        <dbReference type="ChEBI" id="CHEBI:15444"/>
        <dbReference type="ChEBI" id="CHEBI:43474"/>
        <dbReference type="ChEBI" id="CHEBI:58601"/>
        <dbReference type="EC" id="2.4.1.1"/>
    </reaction>
</comment>
<keyword evidence="6 9" id="KW-0663">Pyridoxal phosphate</keyword>
<dbReference type="AlphaFoldDB" id="A0A1F7WZ66"/>
<dbReference type="InterPro" id="IPR000811">
    <property type="entry name" value="Glyco_trans_35"/>
</dbReference>
<dbReference type="Proteomes" id="UP000178735">
    <property type="component" value="Unassembled WGS sequence"/>
</dbReference>
<sequence>MTESTGLTKQQYVDCFNNETDIESLKKSFLYNLLYFLAKDEYTATDLDRYHSLAYSVRSRLIDGWIKTQQTYHLKNVKRVYYLSLEFLMGRTLGNSLINLGIYDDCEKAIKELGYEISSLRDMERDAGLGNGGLGRLAACFLDSMATLKIPAHGYGIRYEYGIFNQNIIEGYQIEKPDEWLISGNPWEIARPEFAMKINFSGEVETVNGPDGRPRAKWIPDEEILAWPYDVPIPGYGNNTVNTLRLWAAKASEDIDLEYFNHGSYLLAVEDKFKAENISKVLYPNDNNYEGKELRLKQQYFFVAASIQDIIRRFKAHNKDFKEFPNKIAIQLNDTHPSLAIPELMRVLIDDEGLLWDDAWDVCVRTFAYTNHTVLPEALEKWPVAMIEKLLPRHMQIIYDINFKFLRQVSFRYTGNTDKQKSMSIIGEEGEKHVKMPNLAIIGSHSINGVAALHTEILKRSIFKDFYEFYPERFNNKTNGITQRRWLRKANQHLSKLISSKIGEGWICDLFELKKLEKFAKDPKFQQEWDEVKLHNKKKLAEVIEKNNGVKINLESFFDIQVKRIHEYKRQTMLALYCIHLYNTIKQNPEADFVPRTIIFGGKAAPGYHTAKLIIKFINAIASVVNNDPLIGNKLKVVFLENYNVSLAERIMPACDLSEQISTAGTEASGTGNMKFALNGALTIGTLDGANIEIKEEVGDDNIFIFGMKEYEVNELKRGYNPRVYLDHSKELRDIFHLIDIGFFSPENPNLFRPIYDLLLNSDNYMVLADFDSYIQCQNRVAQTYRDRKKWLEMSILNVARIGKFSSDRTIHEYAKDIWNVPSVDIPDWKDK</sequence>
<dbReference type="NCBIfam" id="TIGR02093">
    <property type="entry name" value="P_ylase"/>
    <property type="match status" value="1"/>
</dbReference>
<evidence type="ECO:0000313" key="12">
    <source>
        <dbReference type="Proteomes" id="UP000178735"/>
    </source>
</evidence>
<accession>A0A1F7WZ66</accession>
<dbReference type="GO" id="GO:0008184">
    <property type="term" value="F:glycogen phosphorylase activity"/>
    <property type="evidence" value="ECO:0007669"/>
    <property type="project" value="InterPro"/>
</dbReference>
<keyword evidence="7 10" id="KW-0119">Carbohydrate metabolism</keyword>
<comment type="caution">
    <text evidence="11">The sequence shown here is derived from an EMBL/GenBank/DDBJ whole genome shotgun (WGS) entry which is preliminary data.</text>
</comment>
<evidence type="ECO:0000256" key="7">
    <source>
        <dbReference type="ARBA" id="ARBA00023277"/>
    </source>
</evidence>
<dbReference type="EMBL" id="MGFH01000025">
    <property type="protein sequence ID" value="OGM08096.1"/>
    <property type="molecule type" value="Genomic_DNA"/>
</dbReference>
<keyword evidence="4 10" id="KW-0328">Glycosyltransferase</keyword>
<keyword evidence="5 10" id="KW-0808">Transferase</keyword>
<dbReference type="GO" id="GO:0005980">
    <property type="term" value="P:glycogen catabolic process"/>
    <property type="evidence" value="ECO:0007669"/>
    <property type="project" value="TreeGrafter"/>
</dbReference>
<evidence type="ECO:0000256" key="8">
    <source>
        <dbReference type="ARBA" id="ARBA00025174"/>
    </source>
</evidence>
<dbReference type="CDD" id="cd04300">
    <property type="entry name" value="GT35_Glycogen_Phosphorylase"/>
    <property type="match status" value="1"/>
</dbReference>
<proteinExistence type="inferred from homology"/>
<evidence type="ECO:0000256" key="9">
    <source>
        <dbReference type="PIRSR" id="PIRSR000460-1"/>
    </source>
</evidence>
<dbReference type="InterPro" id="IPR011833">
    <property type="entry name" value="Glycg_phsphrylas"/>
</dbReference>
<dbReference type="Pfam" id="PF00343">
    <property type="entry name" value="Phosphorylase"/>
    <property type="match status" value="1"/>
</dbReference>
<dbReference type="FunFam" id="3.40.50.2000:FF:000002">
    <property type="entry name" value="Alpha-1,4 glucan phosphorylase"/>
    <property type="match status" value="1"/>
</dbReference>
<comment type="similarity">
    <text evidence="3 10">Belongs to the glycogen phosphorylase family.</text>
</comment>
<organism evidence="11 12">
    <name type="scientific">Candidatus Wallbacteria bacterium GWC2_49_35</name>
    <dbReference type="NCBI Taxonomy" id="1817813"/>
    <lineage>
        <taxon>Bacteria</taxon>
        <taxon>Candidatus Walliibacteriota</taxon>
    </lineage>
</organism>
<comment type="cofactor">
    <cofactor evidence="2 10">
        <name>pyridoxal 5'-phosphate</name>
        <dbReference type="ChEBI" id="CHEBI:597326"/>
    </cofactor>
</comment>
<dbReference type="GO" id="GO:0005737">
    <property type="term" value="C:cytoplasm"/>
    <property type="evidence" value="ECO:0007669"/>
    <property type="project" value="TreeGrafter"/>
</dbReference>
<protein>
    <recommendedName>
        <fullName evidence="10">Alpha-1,4 glucan phosphorylase</fullName>
        <ecNumber evidence="10">2.4.1.1</ecNumber>
    </recommendedName>
</protein>
<evidence type="ECO:0000256" key="2">
    <source>
        <dbReference type="ARBA" id="ARBA00001933"/>
    </source>
</evidence>
<dbReference type="PIRSF" id="PIRSF000460">
    <property type="entry name" value="Pprylas_GlgP"/>
    <property type="match status" value="1"/>
</dbReference>